<dbReference type="SUPFAM" id="SSF51735">
    <property type="entry name" value="NAD(P)-binding Rossmann-fold domains"/>
    <property type="match status" value="2"/>
</dbReference>
<dbReference type="RefSeq" id="WP_140003640.1">
    <property type="nucleotide sequence ID" value="NZ_CP040946.1"/>
</dbReference>
<feature type="transmembrane region" description="Helical" evidence="3">
    <location>
        <begin position="81"/>
        <end position="103"/>
    </location>
</feature>
<gene>
    <name evidence="5" type="ORF">FIU01_07085</name>
</gene>
<keyword evidence="3" id="KW-0812">Transmembrane</keyword>
<name>A0A5B8CSP0_9PROT</name>
<dbReference type="PANTHER" id="PTHR43318:SF1">
    <property type="entry name" value="POLYSACCHARIDE BIOSYNTHESIS PROTEIN EPSC-RELATED"/>
    <property type="match status" value="1"/>
</dbReference>
<dbReference type="CDD" id="cd05237">
    <property type="entry name" value="UDP_invert_4-6DH_SDR_e"/>
    <property type="match status" value="1"/>
</dbReference>
<dbReference type="InterPro" id="IPR003869">
    <property type="entry name" value="Polysac_CapD-like"/>
</dbReference>
<proteinExistence type="inferred from homology"/>
<dbReference type="Gene3D" id="3.40.50.720">
    <property type="entry name" value="NAD(P)-binding Rossmann-like Domain"/>
    <property type="match status" value="2"/>
</dbReference>
<dbReference type="Proteomes" id="UP000311008">
    <property type="component" value="Chromosome"/>
</dbReference>
<dbReference type="EMBL" id="CP040946">
    <property type="protein sequence ID" value="QDC44308.1"/>
    <property type="molecule type" value="Genomic_DNA"/>
</dbReference>
<keyword evidence="3" id="KW-0472">Membrane</keyword>
<sequence>MLRLPTRFLSLLAFFHDTSVVLAAWWFAFALRFNFHIPVEFARYILESMPVIFICHGIAFYSFGLYKGVWRFASLPDLKRIMRAVGFAALLSASYALLVHPSIIIPRSVLILNPMILLLTMGGSRFIYRAWKERRLFNGIALQGKPVIVIGVEDASFNLIKELSKNPEWRVVAMIDPSKKLVGREIMHTKVEGGLEDMAEIAARHYCQHCMIAMPGSRHEKRRLAVEAARKIEGMEVLTLPAMSDLISGRVSLSQIRKIDVEDLLGRDVVQLDSHGLSSMLANKVVLVSGAAGSIGSELCRQILSFHPAQLICLDLSEYALYTLQQEFDQRETNTELVYLVADVKNQTRVQRILQSHQPDVVLHAGAYKHVPMMEHFNVVEALQNNALGTYQIAAACQAAGIPTFVLVSTDKAVNPTNVMGASKRLAELICQGLQHADHSSTRFITVRFGNVLGSSGSVIPKFREQIAHGGPITITHPDITRYFMSIPEATQLVLQAATMGNGGEVFVLDMGTPVKIIDLARDMIKLSGLNTQDIRIEFTGLRPGEKLYEELLADDESTLPTSHEKLRIAQARSADARWLADLLEWLSTVPHLQEQQIKQDLQHWVEEYHPDTRPAPDVSLRGGGLSLDALPSPSPHIH</sequence>
<dbReference type="Pfam" id="PF02719">
    <property type="entry name" value="Polysacc_synt_2"/>
    <property type="match status" value="1"/>
</dbReference>
<feature type="region of interest" description="Disordered" evidence="2">
    <location>
        <begin position="611"/>
        <end position="639"/>
    </location>
</feature>
<evidence type="ECO:0000256" key="1">
    <source>
        <dbReference type="ARBA" id="ARBA00007430"/>
    </source>
</evidence>
<reference evidence="6" key="1">
    <citation type="journal article" date="2019" name="ISME J.">
        <title>Evolution in action: habitat transition from sediment to the pelagial leads to genome streamlining in Methylophilaceae.</title>
        <authorList>
            <person name="Salcher M."/>
            <person name="Schaefle D."/>
            <person name="Kaspar M."/>
            <person name="Neuenschwander S.M."/>
            <person name="Ghai R."/>
        </authorList>
    </citation>
    <scope>NUCLEOTIDE SEQUENCE [LARGE SCALE GENOMIC DNA]</scope>
    <source>
        <strain evidence="6">MMS-M-51</strain>
    </source>
</reference>
<keyword evidence="3" id="KW-1133">Transmembrane helix</keyword>
<dbReference type="PANTHER" id="PTHR43318">
    <property type="entry name" value="UDP-N-ACETYLGLUCOSAMINE 4,6-DEHYDRATASE"/>
    <property type="match status" value="1"/>
</dbReference>
<feature type="transmembrane region" description="Helical" evidence="3">
    <location>
        <begin position="47"/>
        <end position="69"/>
    </location>
</feature>
<evidence type="ECO:0000313" key="6">
    <source>
        <dbReference type="Proteomes" id="UP000311008"/>
    </source>
</evidence>
<accession>A0A5B8CSP0</accession>
<evidence type="ECO:0000256" key="2">
    <source>
        <dbReference type="SAM" id="MobiDB-lite"/>
    </source>
</evidence>
<evidence type="ECO:0000256" key="3">
    <source>
        <dbReference type="SAM" id="Phobius"/>
    </source>
</evidence>
<dbReference type="InterPro" id="IPR036291">
    <property type="entry name" value="NAD(P)-bd_dom_sf"/>
</dbReference>
<evidence type="ECO:0000313" key="5">
    <source>
        <dbReference type="EMBL" id="QDC44308.1"/>
    </source>
</evidence>
<comment type="similarity">
    <text evidence="1">Belongs to the polysaccharide synthase family.</text>
</comment>
<feature type="domain" description="Polysaccharide biosynthesis protein CapD-like" evidence="4">
    <location>
        <begin position="286"/>
        <end position="570"/>
    </location>
</feature>
<evidence type="ECO:0000259" key="4">
    <source>
        <dbReference type="Pfam" id="PF02719"/>
    </source>
</evidence>
<dbReference type="InterPro" id="IPR051203">
    <property type="entry name" value="Polysaccharide_Synthase-Rel"/>
</dbReference>
<dbReference type="AlphaFoldDB" id="A0A5B8CSP0"/>
<dbReference type="KEGG" id="mmec:FIU01_07085"/>
<dbReference type="OrthoDB" id="9803111at2"/>
<keyword evidence="6" id="KW-1185">Reference proteome</keyword>
<organism evidence="5 6">
    <name type="scientific">Methylophilus medardicus</name>
    <dbReference type="NCBI Taxonomy" id="2588534"/>
    <lineage>
        <taxon>Bacteria</taxon>
        <taxon>Pseudomonadati</taxon>
        <taxon>Pseudomonadota</taxon>
        <taxon>Betaproteobacteria</taxon>
        <taxon>Nitrosomonadales</taxon>
        <taxon>Methylophilaceae</taxon>
        <taxon>Methylophilus</taxon>
    </lineage>
</organism>
<protein>
    <submittedName>
        <fullName evidence="5">Polysaccharide biosynthesis protein</fullName>
    </submittedName>
</protein>